<evidence type="ECO:0000313" key="2">
    <source>
        <dbReference type="Proteomes" id="UP000607653"/>
    </source>
</evidence>
<sequence>MYVQEILLVKILNLPFFLLFCHIKLDQYLLTSYNIGEDTLICDDLISQRVHCLISFLVISCQLKRNVHLWDLRGMCINARQANLMEAKAMETKVYGIGSKSGWDTMSTRTHSKNDALDFVLFFCVTLMCLKVVLCNDT</sequence>
<keyword evidence="2" id="KW-1185">Reference proteome</keyword>
<protein>
    <submittedName>
        <fullName evidence="1">Uncharacterized protein</fullName>
    </submittedName>
</protein>
<gene>
    <name evidence="1" type="ORF">HUJ06_015796</name>
</gene>
<reference evidence="1 2" key="1">
    <citation type="journal article" date="2020" name="Mol. Biol. Evol.">
        <title>Distinct Expression and Methylation Patterns for Genes with Different Fates following a Single Whole-Genome Duplication in Flowering Plants.</title>
        <authorList>
            <person name="Shi T."/>
            <person name="Rahmani R.S."/>
            <person name="Gugger P.F."/>
            <person name="Wang M."/>
            <person name="Li H."/>
            <person name="Zhang Y."/>
            <person name="Li Z."/>
            <person name="Wang Q."/>
            <person name="Van de Peer Y."/>
            <person name="Marchal K."/>
            <person name="Chen J."/>
        </authorList>
    </citation>
    <scope>NUCLEOTIDE SEQUENCE [LARGE SCALE GENOMIC DNA]</scope>
    <source>
        <tissue evidence="1">Leaf</tissue>
    </source>
</reference>
<dbReference type="EMBL" id="DUZY01000005">
    <property type="protein sequence ID" value="DAD41473.1"/>
    <property type="molecule type" value="Genomic_DNA"/>
</dbReference>
<dbReference type="AlphaFoldDB" id="A0A822ZA80"/>
<comment type="caution">
    <text evidence="1">The sequence shown here is derived from an EMBL/GenBank/DDBJ whole genome shotgun (WGS) entry which is preliminary data.</text>
</comment>
<accession>A0A822ZA80</accession>
<dbReference type="Proteomes" id="UP000607653">
    <property type="component" value="Unassembled WGS sequence"/>
</dbReference>
<name>A0A822ZA80_NELNU</name>
<evidence type="ECO:0000313" key="1">
    <source>
        <dbReference type="EMBL" id="DAD41473.1"/>
    </source>
</evidence>
<organism evidence="1 2">
    <name type="scientific">Nelumbo nucifera</name>
    <name type="common">Sacred lotus</name>
    <dbReference type="NCBI Taxonomy" id="4432"/>
    <lineage>
        <taxon>Eukaryota</taxon>
        <taxon>Viridiplantae</taxon>
        <taxon>Streptophyta</taxon>
        <taxon>Embryophyta</taxon>
        <taxon>Tracheophyta</taxon>
        <taxon>Spermatophyta</taxon>
        <taxon>Magnoliopsida</taxon>
        <taxon>Proteales</taxon>
        <taxon>Nelumbonaceae</taxon>
        <taxon>Nelumbo</taxon>
    </lineage>
</organism>
<proteinExistence type="predicted"/>